<dbReference type="EMBL" id="MZ348423">
    <property type="protein sequence ID" value="QYN80206.1"/>
    <property type="molecule type" value="Genomic_DNA"/>
</dbReference>
<evidence type="ECO:0008006" key="3">
    <source>
        <dbReference type="Google" id="ProtNLM"/>
    </source>
</evidence>
<evidence type="ECO:0000313" key="2">
    <source>
        <dbReference type="Proteomes" id="UP000828441"/>
    </source>
</evidence>
<proteinExistence type="predicted"/>
<dbReference type="PROSITE" id="PS51257">
    <property type="entry name" value="PROKAR_LIPOPROTEIN"/>
    <property type="match status" value="1"/>
</dbReference>
<dbReference type="Proteomes" id="UP000828441">
    <property type="component" value="Segment"/>
</dbReference>
<name>A0AAE7WGZ0_9CAUD</name>
<reference evidence="2" key="1">
    <citation type="journal article" date="2021" name="Viruses">
        <title>Novel Viruses That Lyse Plant and Human Strains of Kosakonia cowanii.</title>
        <authorList>
            <person name="Petrzik K."/>
            <person name="Brazdova S."/>
            <person name="Krawczyk K."/>
        </authorList>
    </citation>
    <scope>NUCLEOTIDE SEQUENCE [LARGE SCALE GENOMIC DNA]</scope>
</reference>
<dbReference type="GeneID" id="77925584"/>
<organism evidence="1 2">
    <name type="scientific">Kosakonia phage 305</name>
    <dbReference type="NCBI Taxonomy" id="2863193"/>
    <lineage>
        <taxon>Viruses</taxon>
        <taxon>Duplodnaviria</taxon>
        <taxon>Heunggongvirae</taxon>
        <taxon>Uroviricota</taxon>
        <taxon>Caudoviricetes</taxon>
        <taxon>Pantevenvirales</taxon>
        <taxon>Straboviridae</taxon>
        <taxon>Tevenvirinae</taxon>
        <taxon>Kanagawavirus</taxon>
        <taxon>Kanagawavirus threeohfive</taxon>
    </lineage>
</organism>
<evidence type="ECO:0000313" key="1">
    <source>
        <dbReference type="EMBL" id="QYN80206.1"/>
    </source>
</evidence>
<dbReference type="RefSeq" id="YP_010650012.1">
    <property type="nucleotide sequence ID" value="NC_070776.1"/>
</dbReference>
<protein>
    <recommendedName>
        <fullName evidence="3">Lipoprotein</fullName>
    </recommendedName>
</protein>
<dbReference type="KEGG" id="vg:77925584"/>
<sequence length="178" mass="20532">MKLKIALIAAATLLTGCQMPQGPIYNVSEVGKIRTQAEVDARTGEVQWRNGTGLTYTRTPNQCGKNCAAQAELAAKLDEERRNAQPREDYLRAVAKNNEIDRNTRIAEYCERFVNDTFKEEYNKLIDKRPSRSDYRKSYEYSTAFDLWKKSYTKLQAKALKTENECNRVKRNEPHQSN</sequence>
<accession>A0AAE7WGZ0</accession>
<keyword evidence="2" id="KW-1185">Reference proteome</keyword>